<dbReference type="InterPro" id="IPR011042">
    <property type="entry name" value="6-blade_b-propeller_TolB-like"/>
</dbReference>
<dbReference type="SUPFAM" id="SSF69304">
    <property type="entry name" value="Tricorn protease N-terminal domain"/>
    <property type="match status" value="1"/>
</dbReference>
<dbReference type="PANTHER" id="PTHR36842:SF1">
    <property type="entry name" value="PROTEIN TOLB"/>
    <property type="match status" value="1"/>
</dbReference>
<evidence type="ECO:0000256" key="9">
    <source>
        <dbReference type="SAM" id="Phobius"/>
    </source>
</evidence>
<dbReference type="GO" id="GO:0042597">
    <property type="term" value="C:periplasmic space"/>
    <property type="evidence" value="ECO:0007669"/>
    <property type="project" value="UniProtKB-SubCell"/>
</dbReference>
<keyword evidence="3 7" id="KW-0132">Cell division</keyword>
<dbReference type="Pfam" id="PF04052">
    <property type="entry name" value="TolB_N"/>
    <property type="match status" value="1"/>
</dbReference>
<dbReference type="Gene3D" id="2.120.10.30">
    <property type="entry name" value="TolB, C-terminal domain"/>
    <property type="match status" value="1"/>
</dbReference>
<dbReference type="PANTHER" id="PTHR36842">
    <property type="entry name" value="PROTEIN TOLB HOMOLOG"/>
    <property type="match status" value="1"/>
</dbReference>
<comment type="subunit">
    <text evidence="7">The Tol-Pal system is composed of five core proteins: the inner membrane proteins TolA, TolQ and TolR, the periplasmic protein TolB and the outer membrane protein Pal. They form a network linking the inner and outer membranes and the peptidoglycan layer.</text>
</comment>
<comment type="similarity">
    <text evidence="2 7">Belongs to the TolB family.</text>
</comment>
<protein>
    <recommendedName>
        <fullName evidence="7">Tol-Pal system protein TolB</fullName>
    </recommendedName>
</protein>
<evidence type="ECO:0000256" key="1">
    <source>
        <dbReference type="ARBA" id="ARBA00004418"/>
    </source>
</evidence>
<evidence type="ECO:0000259" key="10">
    <source>
        <dbReference type="Pfam" id="PF04052"/>
    </source>
</evidence>
<dbReference type="HAMAP" id="MF_00671">
    <property type="entry name" value="TolB"/>
    <property type="match status" value="1"/>
</dbReference>
<evidence type="ECO:0000256" key="6">
    <source>
        <dbReference type="ARBA" id="ARBA00023306"/>
    </source>
</evidence>
<evidence type="ECO:0000256" key="3">
    <source>
        <dbReference type="ARBA" id="ARBA00022618"/>
    </source>
</evidence>
<feature type="region of interest" description="Disordered" evidence="8">
    <location>
        <begin position="305"/>
        <end position="325"/>
    </location>
</feature>
<evidence type="ECO:0000256" key="4">
    <source>
        <dbReference type="ARBA" id="ARBA00022729"/>
    </source>
</evidence>
<keyword evidence="9" id="KW-0472">Membrane</keyword>
<dbReference type="InterPro" id="IPR014167">
    <property type="entry name" value="Tol-Pal_TolB"/>
</dbReference>
<comment type="function">
    <text evidence="7">Part of the Tol-Pal system, which plays a role in outer membrane invagination during cell division and is important for maintaining outer membrane integrity.</text>
</comment>
<feature type="compositionally biased region" description="Low complexity" evidence="8">
    <location>
        <begin position="312"/>
        <end position="322"/>
    </location>
</feature>
<dbReference type="EMBL" id="JARGYU010000001">
    <property type="protein sequence ID" value="MDZ5760921.1"/>
    <property type="molecule type" value="Genomic_DNA"/>
</dbReference>
<dbReference type="GO" id="GO:0051301">
    <property type="term" value="P:cell division"/>
    <property type="evidence" value="ECO:0007669"/>
    <property type="project" value="UniProtKB-UniRule"/>
</dbReference>
<gene>
    <name evidence="7" type="primary">tolB</name>
    <name evidence="11" type="ORF">Lyticum_00077</name>
</gene>
<dbReference type="Pfam" id="PF07676">
    <property type="entry name" value="PD40"/>
    <property type="match status" value="3"/>
</dbReference>
<dbReference type="RefSeq" id="WP_322498356.1">
    <property type="nucleotide sequence ID" value="NZ_JARGYU010000001.1"/>
</dbReference>
<organism evidence="11 12">
    <name type="scientific">Lyticum sinuosum</name>
    <dbReference type="NCBI Taxonomy" id="1332059"/>
    <lineage>
        <taxon>Bacteria</taxon>
        <taxon>Pseudomonadati</taxon>
        <taxon>Pseudomonadota</taxon>
        <taxon>Alphaproteobacteria</taxon>
        <taxon>Rickettsiales</taxon>
        <taxon>Lyticum</taxon>
    </lineage>
</organism>
<evidence type="ECO:0000313" key="11">
    <source>
        <dbReference type="EMBL" id="MDZ5760921.1"/>
    </source>
</evidence>
<comment type="subcellular location">
    <subcellularLocation>
        <location evidence="1 7">Periplasm</location>
    </subcellularLocation>
</comment>
<dbReference type="NCBIfam" id="TIGR02800">
    <property type="entry name" value="propeller_TolB"/>
    <property type="match status" value="1"/>
</dbReference>
<dbReference type="SUPFAM" id="SSF52964">
    <property type="entry name" value="TolB, N-terminal domain"/>
    <property type="match status" value="1"/>
</dbReference>
<evidence type="ECO:0000256" key="7">
    <source>
        <dbReference type="HAMAP-Rule" id="MF_00671"/>
    </source>
</evidence>
<dbReference type="Gene3D" id="3.40.50.10070">
    <property type="entry name" value="TolB, N-terminal domain"/>
    <property type="match status" value="1"/>
</dbReference>
<keyword evidence="5 7" id="KW-0574">Periplasm</keyword>
<feature type="transmembrane region" description="Helical" evidence="9">
    <location>
        <begin position="12"/>
        <end position="29"/>
    </location>
</feature>
<evidence type="ECO:0000256" key="2">
    <source>
        <dbReference type="ARBA" id="ARBA00009820"/>
    </source>
</evidence>
<accession>A0AAE5AHE6</accession>
<evidence type="ECO:0000256" key="8">
    <source>
        <dbReference type="SAM" id="MobiDB-lite"/>
    </source>
</evidence>
<comment type="caution">
    <text evidence="11">The sequence shown here is derived from an EMBL/GenBank/DDBJ whole genome shotgun (WGS) entry which is preliminary data.</text>
</comment>
<keyword evidence="12" id="KW-1185">Reference proteome</keyword>
<reference evidence="11" key="1">
    <citation type="submission" date="2023-02" db="EMBL/GenBank/DDBJ databases">
        <title>Host association and intracellularity evolved multiple times independently in the Rickettsiales.</title>
        <authorList>
            <person name="Castelli M."/>
            <person name="Nardi T."/>
            <person name="Gammuto L."/>
            <person name="Bellinzona G."/>
            <person name="Sabaneyeva E."/>
            <person name="Potekhin A."/>
            <person name="Serra V."/>
            <person name="Petroni G."/>
            <person name="Sassera D."/>
        </authorList>
    </citation>
    <scope>NUCLEOTIDE SEQUENCE</scope>
    <source>
        <strain evidence="11">USBL-36I1</strain>
    </source>
</reference>
<keyword evidence="9" id="KW-1133">Transmembrane helix</keyword>
<feature type="domain" description="TolB N-terminal" evidence="10">
    <location>
        <begin position="38"/>
        <end position="145"/>
    </location>
</feature>
<keyword evidence="6 7" id="KW-0131">Cell cycle</keyword>
<evidence type="ECO:0000256" key="5">
    <source>
        <dbReference type="ARBA" id="ARBA00022764"/>
    </source>
</evidence>
<sequence>MLKLSFITNKFIFNNIIKLLLIICIYSYFSLSKCFGILKIDVNKGHFEPLPIAIQTFTPINSESNGISSTLTKIVSDDLESSGLFKPINDSAFPEVVDFSNRPNFEKWRKINVNALLVGKVEVIPQEQAVKLMFRIWDVYSEKQLEAMIYKIKYTSWRRLAHKVADKIHYKITGDSGYFDSHIVYISETGSGKNRKKRLAIMDQDGNNLRYLSDDNNIVITPRFDPKNNRIAYMSYYKRVPQVFVIDILTGIKTKIGDFQGMSFAPRFAPDGKTMAMSVAKNGSTSIYEVDILNKVNGGGMRRLTNDNGTISTSPSYSPDSSKIVYSSDREGRSQLYIMNRDGTNSYRISSGDGTYATPVWSPRGDYIVFTKIKSGQFFIGIIKPDGTDERIMTSSWLEEGPDWAPNGRAIIFTRQERGKGSKICAIDITGYGERIINTETSASDPAWSPLLP</sequence>
<dbReference type="InterPro" id="IPR011659">
    <property type="entry name" value="WD40"/>
</dbReference>
<proteinExistence type="inferred from homology"/>
<dbReference type="AlphaFoldDB" id="A0AAE5AHE6"/>
<keyword evidence="9" id="KW-0812">Transmembrane</keyword>
<evidence type="ECO:0000313" key="12">
    <source>
        <dbReference type="Proteomes" id="UP001289135"/>
    </source>
</evidence>
<dbReference type="InterPro" id="IPR007195">
    <property type="entry name" value="TolB_N"/>
</dbReference>
<name>A0AAE5AHE6_9RICK</name>
<dbReference type="Proteomes" id="UP001289135">
    <property type="component" value="Unassembled WGS sequence"/>
</dbReference>
<keyword evidence="4 7" id="KW-0732">Signal</keyword>
<dbReference type="GO" id="GO:0017038">
    <property type="term" value="P:protein import"/>
    <property type="evidence" value="ECO:0007669"/>
    <property type="project" value="InterPro"/>
</dbReference>